<dbReference type="AlphaFoldDB" id="A0A5N6TSU0"/>
<dbReference type="Proteomes" id="UP000325780">
    <property type="component" value="Unassembled WGS sequence"/>
</dbReference>
<evidence type="ECO:0000313" key="1">
    <source>
        <dbReference type="EMBL" id="KAE8149364.1"/>
    </source>
</evidence>
<keyword evidence="2" id="KW-1185">Reference proteome</keyword>
<dbReference type="EMBL" id="ML742125">
    <property type="protein sequence ID" value="KAE8149364.1"/>
    <property type="molecule type" value="Genomic_DNA"/>
</dbReference>
<reference evidence="1 2" key="1">
    <citation type="submission" date="2019-04" db="EMBL/GenBank/DDBJ databases">
        <title>Friends and foes A comparative genomics study of 23 Aspergillus species from section Flavi.</title>
        <authorList>
            <consortium name="DOE Joint Genome Institute"/>
            <person name="Kjaerbolling I."/>
            <person name="Vesth T."/>
            <person name="Frisvad J.C."/>
            <person name="Nybo J.L."/>
            <person name="Theobald S."/>
            <person name="Kildgaard S."/>
            <person name="Isbrandt T."/>
            <person name="Kuo A."/>
            <person name="Sato A."/>
            <person name="Lyhne E.K."/>
            <person name="Kogle M.E."/>
            <person name="Wiebenga A."/>
            <person name="Kun R.S."/>
            <person name="Lubbers R.J."/>
            <person name="Makela M.R."/>
            <person name="Barry K."/>
            <person name="Chovatia M."/>
            <person name="Clum A."/>
            <person name="Daum C."/>
            <person name="Haridas S."/>
            <person name="He G."/>
            <person name="LaButti K."/>
            <person name="Lipzen A."/>
            <person name="Mondo S."/>
            <person name="Riley R."/>
            <person name="Salamov A."/>
            <person name="Simmons B.A."/>
            <person name="Magnuson J.K."/>
            <person name="Henrissat B."/>
            <person name="Mortensen U.H."/>
            <person name="Larsen T.O."/>
            <person name="Devries R.P."/>
            <person name="Grigoriev I.V."/>
            <person name="Machida M."/>
            <person name="Baker S.E."/>
            <person name="Andersen M.R."/>
        </authorList>
    </citation>
    <scope>NUCLEOTIDE SEQUENCE [LARGE SCALE GENOMIC DNA]</scope>
    <source>
        <strain evidence="1 2">IBT 18842</strain>
    </source>
</reference>
<organism evidence="1 2">
    <name type="scientific">Aspergillus avenaceus</name>
    <dbReference type="NCBI Taxonomy" id="36643"/>
    <lineage>
        <taxon>Eukaryota</taxon>
        <taxon>Fungi</taxon>
        <taxon>Dikarya</taxon>
        <taxon>Ascomycota</taxon>
        <taxon>Pezizomycotina</taxon>
        <taxon>Eurotiomycetes</taxon>
        <taxon>Eurotiomycetidae</taxon>
        <taxon>Eurotiales</taxon>
        <taxon>Aspergillaceae</taxon>
        <taxon>Aspergillus</taxon>
        <taxon>Aspergillus subgen. Circumdati</taxon>
    </lineage>
</organism>
<accession>A0A5N6TSU0</accession>
<name>A0A5N6TSU0_ASPAV</name>
<protein>
    <submittedName>
        <fullName evidence="1">Uncharacterized protein</fullName>
    </submittedName>
</protein>
<evidence type="ECO:0000313" key="2">
    <source>
        <dbReference type="Proteomes" id="UP000325780"/>
    </source>
</evidence>
<sequence>MIKSHDEEVITQASSLITPWHGREWTDEATKAAKIDLRCAYHYIVFLALCPGLICPSPTVYTV</sequence>
<gene>
    <name evidence="1" type="ORF">BDV25DRAFT_156454</name>
</gene>
<proteinExistence type="predicted"/>